<dbReference type="SUPFAM" id="SSF47616">
    <property type="entry name" value="GST C-terminal domain-like"/>
    <property type="match status" value="1"/>
</dbReference>
<name>A0A914Q1H1_9BILA</name>
<protein>
    <recommendedName>
        <fullName evidence="6">CLIC N-terminal domain-containing protein</fullName>
    </recommendedName>
</protein>
<dbReference type="GO" id="GO:0005254">
    <property type="term" value="F:chloride channel activity"/>
    <property type="evidence" value="ECO:0007669"/>
    <property type="project" value="TreeGrafter"/>
</dbReference>
<evidence type="ECO:0000259" key="6">
    <source>
        <dbReference type="Pfam" id="PF22441"/>
    </source>
</evidence>
<evidence type="ECO:0000256" key="2">
    <source>
        <dbReference type="ARBA" id="ARBA00007655"/>
    </source>
</evidence>
<comment type="subcellular location">
    <subcellularLocation>
        <location evidence="1">Membrane</location>
        <topology evidence="1">Single-pass membrane protein</topology>
    </subcellularLocation>
</comment>
<evidence type="ECO:0000256" key="4">
    <source>
        <dbReference type="ARBA" id="ARBA00022989"/>
    </source>
</evidence>
<feature type="domain" description="CLIC N-terminal" evidence="6">
    <location>
        <begin position="5"/>
        <end position="90"/>
    </location>
</feature>
<keyword evidence="5" id="KW-0472">Membrane</keyword>
<dbReference type="InterPro" id="IPR036249">
    <property type="entry name" value="Thioredoxin-like_sf"/>
</dbReference>
<organism evidence="7 8">
    <name type="scientific">Panagrolaimus davidi</name>
    <dbReference type="NCBI Taxonomy" id="227884"/>
    <lineage>
        <taxon>Eukaryota</taxon>
        <taxon>Metazoa</taxon>
        <taxon>Ecdysozoa</taxon>
        <taxon>Nematoda</taxon>
        <taxon>Chromadorea</taxon>
        <taxon>Rhabditida</taxon>
        <taxon>Tylenchina</taxon>
        <taxon>Panagrolaimomorpha</taxon>
        <taxon>Panagrolaimoidea</taxon>
        <taxon>Panagrolaimidae</taxon>
        <taxon>Panagrolaimus</taxon>
    </lineage>
</organism>
<evidence type="ECO:0000256" key="1">
    <source>
        <dbReference type="ARBA" id="ARBA00004167"/>
    </source>
</evidence>
<evidence type="ECO:0000256" key="5">
    <source>
        <dbReference type="ARBA" id="ARBA00023136"/>
    </source>
</evidence>
<evidence type="ECO:0000313" key="7">
    <source>
        <dbReference type="Proteomes" id="UP000887578"/>
    </source>
</evidence>
<proteinExistence type="inferred from homology"/>
<dbReference type="InterPro" id="IPR036282">
    <property type="entry name" value="Glutathione-S-Trfase_C_sf"/>
</dbReference>
<keyword evidence="4" id="KW-1133">Transmembrane helix</keyword>
<dbReference type="Proteomes" id="UP000887578">
    <property type="component" value="Unplaced"/>
</dbReference>
<dbReference type="AlphaFoldDB" id="A0A914Q1H1"/>
<dbReference type="GO" id="GO:0016324">
    <property type="term" value="C:apical plasma membrane"/>
    <property type="evidence" value="ECO:0007669"/>
    <property type="project" value="TreeGrafter"/>
</dbReference>
<sequence>MSEPPFDLWVKAGADGSSLGGDPMSQQLFMILLLKSQNPSCRFNVRTLNEAKLPQDFKNAGLRHAPALTHGEDVAISHPDEIVEYIDQTFPTPSLKYNNLEADGATADLFRAFCYFIKEVNKDPKGLLNELYRLDQYLAHNEYRFLTSDRMQHIDCIVLPKLHGIRIASRTLKDFEIPVDLNNVWRYLNEGYQHEAFRKSCPSDQEILLYWSGRKDTPDLPAAKRSQISRQKPTFTLEVPKESLISS</sequence>
<comment type="similarity">
    <text evidence="2">Belongs to the chloride channel CLIC family.</text>
</comment>
<evidence type="ECO:0000313" key="8">
    <source>
        <dbReference type="WBParaSite" id="PDA_v2.g2099.t1"/>
    </source>
</evidence>
<evidence type="ECO:0000256" key="3">
    <source>
        <dbReference type="ARBA" id="ARBA00022692"/>
    </source>
</evidence>
<dbReference type="WBParaSite" id="PDA_v2.g2099.t1">
    <property type="protein sequence ID" value="PDA_v2.g2099.t1"/>
    <property type="gene ID" value="PDA_v2.g2099"/>
</dbReference>
<keyword evidence="3" id="KW-0812">Transmembrane</keyword>
<reference evidence="8" key="1">
    <citation type="submission" date="2022-11" db="UniProtKB">
        <authorList>
            <consortium name="WormBaseParasite"/>
        </authorList>
    </citation>
    <scope>IDENTIFICATION</scope>
</reference>
<dbReference type="SUPFAM" id="SSF52833">
    <property type="entry name" value="Thioredoxin-like"/>
    <property type="match status" value="1"/>
</dbReference>
<dbReference type="Gene3D" id="1.20.1050.10">
    <property type="match status" value="1"/>
</dbReference>
<dbReference type="Gene3D" id="3.40.30.10">
    <property type="entry name" value="Glutaredoxin"/>
    <property type="match status" value="1"/>
</dbReference>
<dbReference type="Pfam" id="PF22441">
    <property type="entry name" value="CLIC-like_N"/>
    <property type="match status" value="1"/>
</dbReference>
<keyword evidence="7" id="KW-1185">Reference proteome</keyword>
<dbReference type="InterPro" id="IPR053823">
    <property type="entry name" value="CLIC_N"/>
</dbReference>
<dbReference type="PANTHER" id="PTHR43920">
    <property type="entry name" value="CHLORIDE INTRACELLULAR CHANNEL, ISOFORM A"/>
    <property type="match status" value="1"/>
</dbReference>
<dbReference type="PANTHER" id="PTHR43920:SF5">
    <property type="entry name" value="CHLORIDE INTRACELLULAR CHANNEL CLIC"/>
    <property type="match status" value="1"/>
</dbReference>
<accession>A0A914Q1H1</accession>
<dbReference type="GO" id="GO:0005737">
    <property type="term" value="C:cytoplasm"/>
    <property type="evidence" value="ECO:0007669"/>
    <property type="project" value="TreeGrafter"/>
</dbReference>